<dbReference type="EMBL" id="JACASE010000015">
    <property type="protein sequence ID" value="KAF6404979.1"/>
    <property type="molecule type" value="Genomic_DNA"/>
</dbReference>
<dbReference type="AlphaFoldDB" id="A0A7J8C2D5"/>
<feature type="region of interest" description="Disordered" evidence="1">
    <location>
        <begin position="31"/>
        <end position="77"/>
    </location>
</feature>
<evidence type="ECO:0000313" key="3">
    <source>
        <dbReference type="Proteomes" id="UP000593571"/>
    </source>
</evidence>
<evidence type="ECO:0000256" key="1">
    <source>
        <dbReference type="SAM" id="MobiDB-lite"/>
    </source>
</evidence>
<accession>A0A7J8C2D5</accession>
<protein>
    <submittedName>
        <fullName evidence="2">Uncharacterized protein</fullName>
    </submittedName>
</protein>
<sequence>MTNFLHRKGFLGPRFEKGKYLRLLHPVHYAEREEGSGEQKELPGGRQVPRGCEKAQRKPGGTCSQGSHPSQSWGAAGSPLSQLPGLWRLPILPEKGRIHAVSLILSDLAGPTQPVSGLAACKVGGVLIFCHS</sequence>
<feature type="compositionally biased region" description="Polar residues" evidence="1">
    <location>
        <begin position="62"/>
        <end position="73"/>
    </location>
</feature>
<proteinExistence type="predicted"/>
<gene>
    <name evidence="2" type="ORF">HJG63_009308</name>
</gene>
<keyword evidence="3" id="KW-1185">Reference proteome</keyword>
<organism evidence="2 3">
    <name type="scientific">Rousettus aegyptiacus</name>
    <name type="common">Egyptian fruit bat</name>
    <name type="synonym">Pteropus aegyptiacus</name>
    <dbReference type="NCBI Taxonomy" id="9407"/>
    <lineage>
        <taxon>Eukaryota</taxon>
        <taxon>Metazoa</taxon>
        <taxon>Chordata</taxon>
        <taxon>Craniata</taxon>
        <taxon>Vertebrata</taxon>
        <taxon>Euteleostomi</taxon>
        <taxon>Mammalia</taxon>
        <taxon>Eutheria</taxon>
        <taxon>Laurasiatheria</taxon>
        <taxon>Chiroptera</taxon>
        <taxon>Yinpterochiroptera</taxon>
        <taxon>Pteropodoidea</taxon>
        <taxon>Pteropodidae</taxon>
        <taxon>Rousettinae</taxon>
        <taxon>Rousettus</taxon>
    </lineage>
</organism>
<feature type="compositionally biased region" description="Basic and acidic residues" evidence="1">
    <location>
        <begin position="31"/>
        <end position="43"/>
    </location>
</feature>
<dbReference type="Proteomes" id="UP000593571">
    <property type="component" value="Unassembled WGS sequence"/>
</dbReference>
<comment type="caution">
    <text evidence="2">The sequence shown here is derived from an EMBL/GenBank/DDBJ whole genome shotgun (WGS) entry which is preliminary data.</text>
</comment>
<evidence type="ECO:0000313" key="2">
    <source>
        <dbReference type="EMBL" id="KAF6404979.1"/>
    </source>
</evidence>
<name>A0A7J8C2D5_ROUAE</name>
<reference evidence="2 3" key="1">
    <citation type="journal article" date="2020" name="Nature">
        <title>Six reference-quality genomes reveal evolution of bat adaptations.</title>
        <authorList>
            <person name="Jebb D."/>
            <person name="Huang Z."/>
            <person name="Pippel M."/>
            <person name="Hughes G.M."/>
            <person name="Lavrichenko K."/>
            <person name="Devanna P."/>
            <person name="Winkler S."/>
            <person name="Jermiin L.S."/>
            <person name="Skirmuntt E.C."/>
            <person name="Katzourakis A."/>
            <person name="Burkitt-Gray L."/>
            <person name="Ray D.A."/>
            <person name="Sullivan K.A.M."/>
            <person name="Roscito J.G."/>
            <person name="Kirilenko B.M."/>
            <person name="Davalos L.M."/>
            <person name="Corthals A.P."/>
            <person name="Power M.L."/>
            <person name="Jones G."/>
            <person name="Ransome R.D."/>
            <person name="Dechmann D.K.N."/>
            <person name="Locatelli A.G."/>
            <person name="Puechmaille S.J."/>
            <person name="Fedrigo O."/>
            <person name="Jarvis E.D."/>
            <person name="Hiller M."/>
            <person name="Vernes S.C."/>
            <person name="Myers E.W."/>
            <person name="Teeling E.C."/>
        </authorList>
    </citation>
    <scope>NUCLEOTIDE SEQUENCE [LARGE SCALE GENOMIC DNA]</scope>
    <source>
        <strain evidence="2">MRouAeg1</strain>
        <tissue evidence="2">Muscle</tissue>
    </source>
</reference>